<dbReference type="EMBL" id="LSRL02000007">
    <property type="protein sequence ID" value="TDG51663.1"/>
    <property type="molecule type" value="Genomic_DNA"/>
</dbReference>
<evidence type="ECO:0000313" key="3">
    <source>
        <dbReference type="Proteomes" id="UP000295192"/>
    </source>
</evidence>
<gene>
    <name evidence="2" type="ORF">AWZ03_001723</name>
</gene>
<accession>A0A484BSH5</accession>
<dbReference type="AlphaFoldDB" id="A0A484BSH5"/>
<protein>
    <recommendedName>
        <fullName evidence="4">MD-2-related lipid-recognition domain-containing protein</fullName>
    </recommendedName>
</protein>
<sequence length="174" mass="20439">MFIVYLLIIVAFATPTWCEHTRFKSVECQSVDPEIIEIRSCILKPVGRGVKDIYVVVKLLKEPVTNATVRLELRHRGYDKPVLYSFAVDACRFMSASNRNVLANAFYKFLKFDVYTNLNHSCPFRDELIIDHLRFDENFNFPVPMSLGNYKLMSYWYTYNVLRLTIQLNFEITT</sequence>
<dbReference type="Pfam" id="PF06477">
    <property type="entry name" value="DUF1091"/>
    <property type="match status" value="1"/>
</dbReference>
<evidence type="ECO:0008006" key="4">
    <source>
        <dbReference type="Google" id="ProtNLM"/>
    </source>
</evidence>
<dbReference type="Proteomes" id="UP000295192">
    <property type="component" value="Unassembled WGS sequence"/>
</dbReference>
<keyword evidence="3" id="KW-1185">Reference proteome</keyword>
<evidence type="ECO:0000256" key="1">
    <source>
        <dbReference type="SAM" id="SignalP"/>
    </source>
</evidence>
<dbReference type="OrthoDB" id="8022954at2759"/>
<dbReference type="InterPro" id="IPR010512">
    <property type="entry name" value="DUF1091"/>
</dbReference>
<dbReference type="PANTHER" id="PTHR20898:SF0">
    <property type="entry name" value="DAEDALUS ON 3-RELATED"/>
    <property type="match status" value="1"/>
</dbReference>
<dbReference type="OMA" id="KSMECHA"/>
<dbReference type="PANTHER" id="PTHR20898">
    <property type="entry name" value="DAEDALUS ON 3-RELATED-RELATED"/>
    <property type="match status" value="1"/>
</dbReference>
<feature type="signal peptide" evidence="1">
    <location>
        <begin position="1"/>
        <end position="18"/>
    </location>
</feature>
<proteinExistence type="predicted"/>
<dbReference type="SMART" id="SM00697">
    <property type="entry name" value="DM8"/>
    <property type="match status" value="1"/>
</dbReference>
<name>A0A484BSH5_DRONA</name>
<organism evidence="2 3">
    <name type="scientific">Drosophila navojoa</name>
    <name type="common">Fruit fly</name>
    <dbReference type="NCBI Taxonomy" id="7232"/>
    <lineage>
        <taxon>Eukaryota</taxon>
        <taxon>Metazoa</taxon>
        <taxon>Ecdysozoa</taxon>
        <taxon>Arthropoda</taxon>
        <taxon>Hexapoda</taxon>
        <taxon>Insecta</taxon>
        <taxon>Pterygota</taxon>
        <taxon>Neoptera</taxon>
        <taxon>Endopterygota</taxon>
        <taxon>Diptera</taxon>
        <taxon>Brachycera</taxon>
        <taxon>Muscomorpha</taxon>
        <taxon>Ephydroidea</taxon>
        <taxon>Drosophilidae</taxon>
        <taxon>Drosophila</taxon>
    </lineage>
</organism>
<comment type="caution">
    <text evidence="2">The sequence shown here is derived from an EMBL/GenBank/DDBJ whole genome shotgun (WGS) entry which is preliminary data.</text>
</comment>
<reference evidence="2 3" key="1">
    <citation type="journal article" date="2019" name="J. Hered.">
        <title>An Improved Genome Assembly for Drosophila navojoa, the Basal Species in the mojavensis Cluster.</title>
        <authorList>
            <person name="Vanderlinde T."/>
            <person name="Dupim E.G."/>
            <person name="Nazario-Yepiz N.O."/>
            <person name="Carvalho A.B."/>
        </authorList>
    </citation>
    <scope>NUCLEOTIDE SEQUENCE [LARGE SCALE GENOMIC DNA]</scope>
    <source>
        <strain evidence="2">Navoj_Jal97</strain>
        <tissue evidence="2">Whole organism</tissue>
    </source>
</reference>
<evidence type="ECO:0000313" key="2">
    <source>
        <dbReference type="EMBL" id="TDG51663.1"/>
    </source>
</evidence>
<feature type="chain" id="PRO_5019843420" description="MD-2-related lipid-recognition domain-containing protein" evidence="1">
    <location>
        <begin position="19"/>
        <end position="174"/>
    </location>
</feature>
<keyword evidence="1" id="KW-0732">Signal</keyword>